<keyword evidence="9" id="KW-1185">Reference proteome</keyword>
<evidence type="ECO:0000256" key="2">
    <source>
        <dbReference type="ARBA" id="ARBA00005642"/>
    </source>
</evidence>
<feature type="active site" description="Nucleophile" evidence="5">
    <location>
        <position position="38"/>
    </location>
</feature>
<dbReference type="Proteomes" id="UP000019102">
    <property type="component" value="Unassembled WGS sequence"/>
</dbReference>
<comment type="caution">
    <text evidence="8">The sequence shown here is derived from an EMBL/GenBank/DDBJ whole genome shotgun (WGS) entry which is preliminary data.</text>
</comment>
<keyword evidence="4 5" id="KW-0413">Isomerase</keyword>
<dbReference type="Pfam" id="PF16198">
    <property type="entry name" value="TruB_C_2"/>
    <property type="match status" value="1"/>
</dbReference>
<dbReference type="Gene3D" id="3.30.2350.10">
    <property type="entry name" value="Pseudouridine synthase"/>
    <property type="match status" value="1"/>
</dbReference>
<dbReference type="InterPro" id="IPR014780">
    <property type="entry name" value="tRNA_psdUridine_synth_TruB"/>
</dbReference>
<evidence type="ECO:0000256" key="1">
    <source>
        <dbReference type="ARBA" id="ARBA00000385"/>
    </source>
</evidence>
<proteinExistence type="inferred from homology"/>
<reference evidence="8 9" key="1">
    <citation type="journal article" date="2014" name="Genome Announc.">
        <title>Draft Genome Sequence of the Boron-Tolerant and Moderately Halotolerant Bacterium Gracilibacillus boraciitolerans JCM 21714T.</title>
        <authorList>
            <person name="Ahmed I."/>
            <person name="Oshima K."/>
            <person name="Suda W."/>
            <person name="Kitamura K."/>
            <person name="Iida T."/>
            <person name="Ohmori Y."/>
            <person name="Fujiwara T."/>
            <person name="Hattori M."/>
            <person name="Ohkuma M."/>
        </authorList>
    </citation>
    <scope>NUCLEOTIDE SEQUENCE [LARGE SCALE GENOMIC DNA]</scope>
    <source>
        <strain evidence="8 9">JCM 21714</strain>
    </source>
</reference>
<sequence>MDGILPLWKEKGLTSHDCVMKVRKILQTKKVGHTGTLDPEVEGVLPLCIGEATKIVPYLLNTSKTYRATALLGYATDTEDHTGMKKDIKEVASALPTEKIEQALASFEGEITQQVPLYSAVKINGKRLYEYARNAIPVERPYRQIYIHNIRFLSTTYDHVNNEQQIEFDVTCSKGTYIRTLCVDLGKMLGFPAHMLQLIRIASADFYKSDTITLNKLQLLKNENQKIPLLSMDKGLKHLDKLEVDEETKRKVLYGQKLPKPDKLPKTDFFRMVFDNQLLAIYQFHDNHKEIKPARVFRLDDRK</sequence>
<dbReference type="SUPFAM" id="SSF55120">
    <property type="entry name" value="Pseudouridine synthase"/>
    <property type="match status" value="1"/>
</dbReference>
<dbReference type="Pfam" id="PF01509">
    <property type="entry name" value="TruB_N"/>
    <property type="match status" value="1"/>
</dbReference>
<dbReference type="GO" id="GO:0031119">
    <property type="term" value="P:tRNA pseudouridine synthesis"/>
    <property type="evidence" value="ECO:0007669"/>
    <property type="project" value="UniProtKB-UniRule"/>
</dbReference>
<comment type="function">
    <text evidence="5">Responsible for synthesis of pseudouridine from uracil-55 in the psi GC loop of transfer RNAs.</text>
</comment>
<dbReference type="PANTHER" id="PTHR13767:SF2">
    <property type="entry name" value="PSEUDOURIDYLATE SYNTHASE TRUB1"/>
    <property type="match status" value="1"/>
</dbReference>
<keyword evidence="3 5" id="KW-0819">tRNA processing</keyword>
<accession>W4VEE7</accession>
<dbReference type="PANTHER" id="PTHR13767">
    <property type="entry name" value="TRNA-PSEUDOURIDINE SYNTHASE"/>
    <property type="match status" value="1"/>
</dbReference>
<dbReference type="EMBL" id="BAVS01000001">
    <property type="protein sequence ID" value="GAE91572.1"/>
    <property type="molecule type" value="Genomic_DNA"/>
</dbReference>
<dbReference type="STRING" id="1298598.JCM21714_525"/>
<evidence type="ECO:0000256" key="4">
    <source>
        <dbReference type="ARBA" id="ARBA00023235"/>
    </source>
</evidence>
<dbReference type="GO" id="GO:0003723">
    <property type="term" value="F:RNA binding"/>
    <property type="evidence" value="ECO:0007669"/>
    <property type="project" value="InterPro"/>
</dbReference>
<evidence type="ECO:0000313" key="9">
    <source>
        <dbReference type="Proteomes" id="UP000019102"/>
    </source>
</evidence>
<dbReference type="NCBIfam" id="TIGR00431">
    <property type="entry name" value="TruB"/>
    <property type="match status" value="1"/>
</dbReference>
<feature type="domain" description="Pseudouridine synthase II N-terminal" evidence="6">
    <location>
        <begin position="23"/>
        <end position="178"/>
    </location>
</feature>
<evidence type="ECO:0000259" key="6">
    <source>
        <dbReference type="Pfam" id="PF01509"/>
    </source>
</evidence>
<dbReference type="RefSeq" id="WP_035721341.1">
    <property type="nucleotide sequence ID" value="NZ_BAVS01000001.1"/>
</dbReference>
<dbReference type="CDD" id="cd02573">
    <property type="entry name" value="PseudoU_synth_EcTruB"/>
    <property type="match status" value="1"/>
</dbReference>
<evidence type="ECO:0000256" key="3">
    <source>
        <dbReference type="ARBA" id="ARBA00022694"/>
    </source>
</evidence>
<dbReference type="eggNOG" id="COG0130">
    <property type="taxonomic scope" value="Bacteria"/>
</dbReference>
<dbReference type="GO" id="GO:0160148">
    <property type="term" value="F:tRNA pseudouridine(55) synthase activity"/>
    <property type="evidence" value="ECO:0007669"/>
    <property type="project" value="UniProtKB-EC"/>
</dbReference>
<dbReference type="GO" id="GO:1990481">
    <property type="term" value="P:mRNA pseudouridine synthesis"/>
    <property type="evidence" value="ECO:0007669"/>
    <property type="project" value="TreeGrafter"/>
</dbReference>
<comment type="similarity">
    <text evidence="2 5">Belongs to the pseudouridine synthase TruB family. Type 1 subfamily.</text>
</comment>
<dbReference type="OrthoDB" id="9802309at2"/>
<comment type="catalytic activity">
    <reaction evidence="1 5">
        <text>uridine(55) in tRNA = pseudouridine(55) in tRNA</text>
        <dbReference type="Rhea" id="RHEA:42532"/>
        <dbReference type="Rhea" id="RHEA-COMP:10101"/>
        <dbReference type="Rhea" id="RHEA-COMP:10102"/>
        <dbReference type="ChEBI" id="CHEBI:65314"/>
        <dbReference type="ChEBI" id="CHEBI:65315"/>
        <dbReference type="EC" id="5.4.99.25"/>
    </reaction>
</comment>
<dbReference type="InterPro" id="IPR032819">
    <property type="entry name" value="TruB_C"/>
</dbReference>
<protein>
    <recommendedName>
        <fullName evidence="5">tRNA pseudouridine synthase B</fullName>
        <ecNumber evidence="5">5.4.99.25</ecNumber>
    </recommendedName>
    <alternativeName>
        <fullName evidence="5">tRNA pseudouridine(55) synthase</fullName>
        <shortName evidence="5">Psi55 synthase</shortName>
    </alternativeName>
    <alternativeName>
        <fullName evidence="5">tRNA pseudouridylate synthase</fullName>
    </alternativeName>
    <alternativeName>
        <fullName evidence="5">tRNA-uridine isomerase</fullName>
    </alternativeName>
</protein>
<evidence type="ECO:0000313" key="8">
    <source>
        <dbReference type="EMBL" id="GAE91572.1"/>
    </source>
</evidence>
<name>W4VEE7_9BACI</name>
<dbReference type="InterPro" id="IPR002501">
    <property type="entry name" value="PsdUridine_synth_N"/>
</dbReference>
<evidence type="ECO:0000259" key="7">
    <source>
        <dbReference type="Pfam" id="PF16198"/>
    </source>
</evidence>
<dbReference type="InterPro" id="IPR020103">
    <property type="entry name" value="PsdUridine_synth_cat_dom_sf"/>
</dbReference>
<gene>
    <name evidence="5" type="primary">truB</name>
    <name evidence="8" type="ORF">JCM21714_525</name>
</gene>
<dbReference type="FunFam" id="3.30.2350.10:FF:000011">
    <property type="entry name" value="tRNA pseudouridine synthase B"/>
    <property type="match status" value="1"/>
</dbReference>
<organism evidence="8 9">
    <name type="scientific">Gracilibacillus boraciitolerans JCM 21714</name>
    <dbReference type="NCBI Taxonomy" id="1298598"/>
    <lineage>
        <taxon>Bacteria</taxon>
        <taxon>Bacillati</taxon>
        <taxon>Bacillota</taxon>
        <taxon>Bacilli</taxon>
        <taxon>Bacillales</taxon>
        <taxon>Bacillaceae</taxon>
        <taxon>Gracilibacillus</taxon>
    </lineage>
</organism>
<dbReference type="AlphaFoldDB" id="W4VEE7"/>
<feature type="domain" description="tRNA pseudouridylate synthase B C-terminal" evidence="7">
    <location>
        <begin position="179"/>
        <end position="220"/>
    </location>
</feature>
<dbReference type="EC" id="5.4.99.25" evidence="5"/>
<dbReference type="HAMAP" id="MF_01080">
    <property type="entry name" value="TruB_bact"/>
    <property type="match status" value="1"/>
</dbReference>
<evidence type="ECO:0000256" key="5">
    <source>
        <dbReference type="HAMAP-Rule" id="MF_01080"/>
    </source>
</evidence>